<evidence type="ECO:0000313" key="2">
    <source>
        <dbReference type="EMBL" id="KAL3659114.1"/>
    </source>
</evidence>
<organism evidence="2 3">
    <name type="scientific">Phytophthora oleae</name>
    <dbReference type="NCBI Taxonomy" id="2107226"/>
    <lineage>
        <taxon>Eukaryota</taxon>
        <taxon>Sar</taxon>
        <taxon>Stramenopiles</taxon>
        <taxon>Oomycota</taxon>
        <taxon>Peronosporomycetes</taxon>
        <taxon>Peronosporales</taxon>
        <taxon>Peronosporaceae</taxon>
        <taxon>Phytophthora</taxon>
    </lineage>
</organism>
<dbReference type="AlphaFoldDB" id="A0ABD3EYG8"/>
<protein>
    <submittedName>
        <fullName evidence="2">Uncharacterized protein</fullName>
    </submittedName>
</protein>
<evidence type="ECO:0000313" key="3">
    <source>
        <dbReference type="Proteomes" id="UP001632037"/>
    </source>
</evidence>
<accession>A0ABD3EYG8</accession>
<keyword evidence="3" id="KW-1185">Reference proteome</keyword>
<comment type="caution">
    <text evidence="2">The sequence shown here is derived from an EMBL/GenBank/DDBJ whole genome shotgun (WGS) entry which is preliminary data.</text>
</comment>
<dbReference type="EMBL" id="JBIMZQ010000049">
    <property type="protein sequence ID" value="KAL3659114.1"/>
    <property type="molecule type" value="Genomic_DNA"/>
</dbReference>
<evidence type="ECO:0000256" key="1">
    <source>
        <dbReference type="SAM" id="MobiDB-lite"/>
    </source>
</evidence>
<sequence>MEPEEVTAGGDEASGLVSRSVVDGESEDGDGDGNGSSEEVSDAASASAGAGTDEGGSHGCVMVTVEAPRVWHASWDVWQTYLNGYCERTMQVLPI</sequence>
<feature type="region of interest" description="Disordered" evidence="1">
    <location>
        <begin position="1"/>
        <end position="59"/>
    </location>
</feature>
<proteinExistence type="predicted"/>
<dbReference type="Proteomes" id="UP001632037">
    <property type="component" value="Unassembled WGS sequence"/>
</dbReference>
<name>A0ABD3EYG8_9STRA</name>
<reference evidence="2 3" key="1">
    <citation type="submission" date="2024-09" db="EMBL/GenBank/DDBJ databases">
        <title>Genome sequencing and assembly of Phytophthora oleae, isolate VK10A, causative agent of rot of olive drupes.</title>
        <authorList>
            <person name="Conti Taguali S."/>
            <person name="Riolo M."/>
            <person name="La Spada F."/>
            <person name="Cacciola S.O."/>
            <person name="Dionisio G."/>
        </authorList>
    </citation>
    <scope>NUCLEOTIDE SEQUENCE [LARGE SCALE GENOMIC DNA]</scope>
    <source>
        <strain evidence="2 3">VK10A</strain>
    </source>
</reference>
<feature type="compositionally biased region" description="Low complexity" evidence="1">
    <location>
        <begin position="35"/>
        <end position="51"/>
    </location>
</feature>
<gene>
    <name evidence="2" type="ORF">V7S43_015998</name>
</gene>